<protein>
    <submittedName>
        <fullName evidence="1">Uncharacterized protein</fullName>
    </submittedName>
</protein>
<dbReference type="EMBL" id="FNQO01000007">
    <property type="protein sequence ID" value="SEA50478.1"/>
    <property type="molecule type" value="Genomic_DNA"/>
</dbReference>
<proteinExistence type="predicted"/>
<evidence type="ECO:0000313" key="1">
    <source>
        <dbReference type="EMBL" id="SEA50478.1"/>
    </source>
</evidence>
<dbReference type="InterPro" id="IPR008928">
    <property type="entry name" value="6-hairpin_glycosidase_sf"/>
</dbReference>
<gene>
    <name evidence="1" type="ORF">SAMN05216562_3410</name>
</gene>
<dbReference type="AlphaFoldDB" id="A0A1H4BQU1"/>
<dbReference type="Gene3D" id="1.50.10.10">
    <property type="match status" value="1"/>
</dbReference>
<dbReference type="Proteomes" id="UP000198658">
    <property type="component" value="Unassembled WGS sequence"/>
</dbReference>
<dbReference type="SUPFAM" id="SSF48208">
    <property type="entry name" value="Six-hairpin glycosidases"/>
    <property type="match status" value="1"/>
</dbReference>
<sequence length="588" mass="67979">MSLSNLLMQTRPAVEEELFALAPPYTLFISICDGKRRAKVRHATADDFSTAWRSAASMARRAAKDAKMNVCWLRVDWVTGIEETTWREIKRKLKTLTSSFFRQGIALDPDLRSAFLEQEINANAMFYGGKKVEHAVLNEKKFMAYVRRRYRNHPEVDFSDDKPVYVLSTKGVFTEGSGTPVPLHGSGRHAGRRRIKEFDEKIAARLIVTSSQYLARQVRASGQFRYGRHACFDRNINHYNALRHVGSLYAMLEAWELTGDQRLKDAIDRALEYLTREIIKPVTLPSGKEVSYVVDGDEIKLGGNSICVLMLAKYVSLTGSKKYDDLMESISLGIDYLQDPETGKFVHVLRYPDLSLKDEFRIIYFDGEAAFGLMRLYGIRKDPRWLSIVEKAFTYFISAEHWRAHDHWLSYCATEMILYRPEERYYDFGLKNATDYLDAMEGRIPAVPTQFELMMAAEKLVYRLQRDKNHAHLLEKFDLERFYDGLHKRAHHLLNSYIWPEFAMYFKRPSSILGAFFIRRHGFRVRIDDVQHYLSGLIGYLYYLLRDRNIKIPDNQVDEDTAAAPQAFDSKAIASARESLKLAHSSPD</sequence>
<accession>A0A1H4BQU1</accession>
<dbReference type="STRING" id="658218.SAMN05216562_3410"/>
<evidence type="ECO:0000313" key="2">
    <source>
        <dbReference type="Proteomes" id="UP000198658"/>
    </source>
</evidence>
<keyword evidence="2" id="KW-1185">Reference proteome</keyword>
<dbReference type="GO" id="GO:0005975">
    <property type="term" value="P:carbohydrate metabolic process"/>
    <property type="evidence" value="ECO:0007669"/>
    <property type="project" value="InterPro"/>
</dbReference>
<dbReference type="InterPro" id="IPR012341">
    <property type="entry name" value="6hp_glycosidase-like_sf"/>
</dbReference>
<reference evidence="2" key="1">
    <citation type="submission" date="2016-10" db="EMBL/GenBank/DDBJ databases">
        <authorList>
            <person name="Varghese N."/>
            <person name="Submissions S."/>
        </authorList>
    </citation>
    <scope>NUCLEOTIDE SEQUENCE [LARGE SCALE GENOMIC DNA]</scope>
    <source>
        <strain evidence="2">CGMCC 1.10657</strain>
    </source>
</reference>
<name>A0A1H4BQU1_9GAMM</name>
<organism evidence="1 2">
    <name type="scientific">Microbulbifer marinus</name>
    <dbReference type="NCBI Taxonomy" id="658218"/>
    <lineage>
        <taxon>Bacteria</taxon>
        <taxon>Pseudomonadati</taxon>
        <taxon>Pseudomonadota</taxon>
        <taxon>Gammaproteobacteria</taxon>
        <taxon>Cellvibrionales</taxon>
        <taxon>Microbulbiferaceae</taxon>
        <taxon>Microbulbifer</taxon>
    </lineage>
</organism>